<dbReference type="GO" id="GO:0000981">
    <property type="term" value="F:DNA-binding transcription factor activity, RNA polymerase II-specific"/>
    <property type="evidence" value="ECO:0007669"/>
    <property type="project" value="InterPro"/>
</dbReference>
<keyword evidence="3 5" id="KW-0371">Homeobox</keyword>
<feature type="compositionally biased region" description="Polar residues" evidence="7">
    <location>
        <begin position="234"/>
        <end position="243"/>
    </location>
</feature>
<feature type="compositionally biased region" description="Polar residues" evidence="7">
    <location>
        <begin position="1"/>
        <end position="15"/>
    </location>
</feature>
<feature type="region of interest" description="Disordered" evidence="7">
    <location>
        <begin position="1"/>
        <end position="28"/>
    </location>
</feature>
<sequence length="387" mass="43427">MPESTSCQSSTPASYNGTTGSSNGSDSLWNQIEPIREDIAPNSLAMQWNEIPAPNIVPVTTSNVASVQYVTNNSNAMPCNPPSYMNIPYQGPPIANVYTATNSSARINGPIGINGPIMYGPNVIRAPNGQIVAGANWPNQQTLGRNVSQAPTWTINKTSGGVKKQKRIRTAFTSQQMMELEKEYARTRYLDRARRIELADVLRLNERTIKIWFQNRRMKEKKDRAESLEECEEATTTQSSPDISSVQMPMLIHEQYPGVSNNLYNQGGIYIDQLPTSSTSAEVPAVSMSATMQQDPPLVQNRYPVSEYMKEEQWQWHEDQFQQNNLQFQHSPATYNKEAQELPPQAMSQSQAVPRSEAVSSTNTPSEIIDKNWDLSWIKIINSEEEY</sequence>
<evidence type="ECO:0000256" key="5">
    <source>
        <dbReference type="PROSITE-ProRule" id="PRU00108"/>
    </source>
</evidence>
<protein>
    <submittedName>
        <fullName evidence="9">Hox cluster protein ShxA</fullName>
    </submittedName>
</protein>
<dbReference type="InterPro" id="IPR020479">
    <property type="entry name" value="HD_metazoa"/>
</dbReference>
<dbReference type="PRINTS" id="PR00024">
    <property type="entry name" value="HOMEOBOX"/>
</dbReference>
<dbReference type="InterPro" id="IPR017970">
    <property type="entry name" value="Homeobox_CS"/>
</dbReference>
<name>A0A060D2U5_9NEOP</name>
<dbReference type="SMART" id="SM00389">
    <property type="entry name" value="HOX"/>
    <property type="match status" value="1"/>
</dbReference>
<dbReference type="Pfam" id="PF00046">
    <property type="entry name" value="Homeodomain"/>
    <property type="match status" value="1"/>
</dbReference>
<evidence type="ECO:0000313" key="9">
    <source>
        <dbReference type="EMBL" id="AIB07878.1"/>
    </source>
</evidence>
<dbReference type="AlphaFoldDB" id="A0A060D2U5"/>
<dbReference type="PROSITE" id="PS00027">
    <property type="entry name" value="HOMEOBOX_1"/>
    <property type="match status" value="1"/>
</dbReference>
<organism evidence="9">
    <name type="scientific">Callimorpha dominula</name>
    <dbReference type="NCBI Taxonomy" id="938182"/>
    <lineage>
        <taxon>Eukaryota</taxon>
        <taxon>Metazoa</taxon>
        <taxon>Ecdysozoa</taxon>
        <taxon>Arthropoda</taxon>
        <taxon>Hexapoda</taxon>
        <taxon>Insecta</taxon>
        <taxon>Pterygota</taxon>
        <taxon>Neoptera</taxon>
        <taxon>Endopterygota</taxon>
        <taxon>Lepidoptera</taxon>
        <taxon>Glossata</taxon>
        <taxon>Ditrysia</taxon>
        <taxon>Noctuoidea</taxon>
        <taxon>Erebidae</taxon>
        <taxon>Arctiinae</taxon>
        <taxon>Callimorphini</taxon>
        <taxon>Callimorpha</taxon>
    </lineage>
</organism>
<proteinExistence type="predicted"/>
<dbReference type="PANTHER" id="PTHR45664:SF12">
    <property type="entry name" value="PANCREAS_DUODENUM HOMEOBOX PROTEIN 1"/>
    <property type="match status" value="1"/>
</dbReference>
<evidence type="ECO:0000256" key="7">
    <source>
        <dbReference type="SAM" id="MobiDB-lite"/>
    </source>
</evidence>
<dbReference type="InterPro" id="IPR009057">
    <property type="entry name" value="Homeodomain-like_sf"/>
</dbReference>
<evidence type="ECO:0000256" key="6">
    <source>
        <dbReference type="RuleBase" id="RU000682"/>
    </source>
</evidence>
<evidence type="ECO:0000256" key="4">
    <source>
        <dbReference type="ARBA" id="ARBA00023242"/>
    </source>
</evidence>
<evidence type="ECO:0000256" key="1">
    <source>
        <dbReference type="ARBA" id="ARBA00004123"/>
    </source>
</evidence>
<feature type="domain" description="Homeobox" evidence="8">
    <location>
        <begin position="163"/>
        <end position="223"/>
    </location>
</feature>
<dbReference type="InterPro" id="IPR001356">
    <property type="entry name" value="HD"/>
</dbReference>
<dbReference type="GO" id="GO:0000978">
    <property type="term" value="F:RNA polymerase II cis-regulatory region sequence-specific DNA binding"/>
    <property type="evidence" value="ECO:0007669"/>
    <property type="project" value="TreeGrafter"/>
</dbReference>
<dbReference type="PROSITE" id="PS50071">
    <property type="entry name" value="HOMEOBOX_2"/>
    <property type="match status" value="1"/>
</dbReference>
<keyword evidence="2 5" id="KW-0238">DNA-binding</keyword>
<accession>A0A060D2U5</accession>
<dbReference type="GO" id="GO:0045944">
    <property type="term" value="P:positive regulation of transcription by RNA polymerase II"/>
    <property type="evidence" value="ECO:0007669"/>
    <property type="project" value="UniProtKB-ARBA"/>
</dbReference>
<keyword evidence="4 5" id="KW-0539">Nucleus</keyword>
<evidence type="ECO:0000256" key="2">
    <source>
        <dbReference type="ARBA" id="ARBA00023125"/>
    </source>
</evidence>
<dbReference type="SUPFAM" id="SSF46689">
    <property type="entry name" value="Homeodomain-like"/>
    <property type="match status" value="1"/>
</dbReference>
<dbReference type="CDD" id="cd00086">
    <property type="entry name" value="homeodomain"/>
    <property type="match status" value="1"/>
</dbReference>
<comment type="subcellular location">
    <subcellularLocation>
        <location evidence="1 5 6">Nucleus</location>
    </subcellularLocation>
</comment>
<feature type="DNA-binding region" description="Homeobox" evidence="5">
    <location>
        <begin position="165"/>
        <end position="224"/>
    </location>
</feature>
<evidence type="ECO:0000259" key="8">
    <source>
        <dbReference type="PROSITE" id="PS50071"/>
    </source>
</evidence>
<feature type="region of interest" description="Disordered" evidence="7">
    <location>
        <begin position="224"/>
        <end position="243"/>
    </location>
</feature>
<feature type="compositionally biased region" description="Low complexity" evidence="7">
    <location>
        <begin position="16"/>
        <end position="25"/>
    </location>
</feature>
<dbReference type="GO" id="GO:0005634">
    <property type="term" value="C:nucleus"/>
    <property type="evidence" value="ECO:0007669"/>
    <property type="project" value="UniProtKB-SubCell"/>
</dbReference>
<dbReference type="PANTHER" id="PTHR45664">
    <property type="entry name" value="PROTEIN ZERKNUELLT 1-RELATED"/>
    <property type="match status" value="1"/>
</dbReference>
<evidence type="ECO:0000256" key="3">
    <source>
        <dbReference type="ARBA" id="ARBA00023155"/>
    </source>
</evidence>
<reference evidence="9" key="2">
    <citation type="submission" date="2014-03" db="EMBL/GenBank/DDBJ databases">
        <authorList>
            <person name="Saikia M."/>
            <person name="Chaudhari Y."/>
            <person name="Khan M."/>
            <person name="Devi D."/>
        </authorList>
    </citation>
    <scope>NUCLEOTIDE SEQUENCE</scope>
</reference>
<feature type="compositionally biased region" description="Polar residues" evidence="7">
    <location>
        <begin position="346"/>
        <end position="365"/>
    </location>
</feature>
<dbReference type="EMBL" id="KJ739621">
    <property type="protein sequence ID" value="AIB07878.1"/>
    <property type="molecule type" value="Genomic_DNA"/>
</dbReference>
<feature type="region of interest" description="Disordered" evidence="7">
    <location>
        <begin position="340"/>
        <end position="365"/>
    </location>
</feature>
<reference evidence="9" key="1">
    <citation type="journal article" date="2014" name="PLoS Genet.">
        <title>Ancient expansion of the hox cluster in lepidoptera generated four homeobox genes implicated in extra-embryonic tissue formation.</title>
        <authorList>
            <person name="Ferguson L."/>
            <person name="Marletaz F."/>
            <person name="Carter J.M."/>
            <person name="Taylor W.R."/>
            <person name="Gibbs M."/>
            <person name="Breuker C.J."/>
            <person name="Holland P.W."/>
        </authorList>
    </citation>
    <scope>NUCLEOTIDE SEQUENCE</scope>
</reference>
<gene>
    <name evidence="9" type="primary">ShxA</name>
</gene>
<dbReference type="Gene3D" id="1.10.10.60">
    <property type="entry name" value="Homeodomain-like"/>
    <property type="match status" value="1"/>
</dbReference>